<evidence type="ECO:0000313" key="2">
    <source>
        <dbReference type="Proteomes" id="UP000655044"/>
    </source>
</evidence>
<gene>
    <name evidence="1" type="ORF">Pro02_54500</name>
</gene>
<dbReference type="RefSeq" id="WP_189243338.1">
    <property type="nucleotide sequence ID" value="NZ_BMQP01000035.1"/>
</dbReference>
<evidence type="ECO:0000313" key="1">
    <source>
        <dbReference type="EMBL" id="GIH87042.1"/>
    </source>
</evidence>
<comment type="caution">
    <text evidence="1">The sequence shown here is derived from an EMBL/GenBank/DDBJ whole genome shotgun (WGS) entry which is preliminary data.</text>
</comment>
<reference evidence="1" key="1">
    <citation type="submission" date="2021-01" db="EMBL/GenBank/DDBJ databases">
        <title>Whole genome shotgun sequence of Planobispora rosea NBRC 15558.</title>
        <authorList>
            <person name="Komaki H."/>
            <person name="Tamura T."/>
        </authorList>
    </citation>
    <scope>NUCLEOTIDE SEQUENCE</scope>
    <source>
        <strain evidence="1">NBRC 15558</strain>
    </source>
</reference>
<name>A0A8J3S6V8_PLARO</name>
<sequence>MARPLLREPYVIAYSDEAVPQHVLFAEHSTGPRLRHARPRPGDWAHGVLRARQRTHRRGRPDFRAVNARRQWQCIGRGRCQICGRPARDPESGRVWWLLSEDGRSADRGYTNAPPTCRACIPDAAAQCPHLRRSMAVYTAADFEPYGVLANLYEPCGALAVPVEQGVELTLRDGLLGYALATQLLVVLHDLRPAPLPSAPPRGRALP</sequence>
<protein>
    <submittedName>
        <fullName evidence="1">Uncharacterized protein</fullName>
    </submittedName>
</protein>
<accession>A0A8J3S6V8</accession>
<organism evidence="1 2">
    <name type="scientific">Planobispora rosea</name>
    <dbReference type="NCBI Taxonomy" id="35762"/>
    <lineage>
        <taxon>Bacteria</taxon>
        <taxon>Bacillati</taxon>
        <taxon>Actinomycetota</taxon>
        <taxon>Actinomycetes</taxon>
        <taxon>Streptosporangiales</taxon>
        <taxon>Streptosporangiaceae</taxon>
        <taxon>Planobispora</taxon>
    </lineage>
</organism>
<keyword evidence="2" id="KW-1185">Reference proteome</keyword>
<dbReference type="Proteomes" id="UP000655044">
    <property type="component" value="Unassembled WGS sequence"/>
</dbReference>
<proteinExistence type="predicted"/>
<dbReference type="EMBL" id="BOOI01000054">
    <property type="protein sequence ID" value="GIH87042.1"/>
    <property type="molecule type" value="Genomic_DNA"/>
</dbReference>
<dbReference type="AlphaFoldDB" id="A0A8J3S6V8"/>